<dbReference type="GO" id="GO:0008726">
    <property type="term" value="F:alkanesulfonate monooxygenase activity"/>
    <property type="evidence" value="ECO:0007669"/>
    <property type="project" value="TreeGrafter"/>
</dbReference>
<dbReference type="Gene3D" id="3.20.20.30">
    <property type="entry name" value="Luciferase-like domain"/>
    <property type="match status" value="1"/>
</dbReference>
<comment type="caution">
    <text evidence="6">The sequence shown here is derived from an EMBL/GenBank/DDBJ whole genome shotgun (WGS) entry which is preliminary data.</text>
</comment>
<gene>
    <name evidence="6" type="ORF">E9934_15935</name>
</gene>
<dbReference type="PANTHER" id="PTHR42847:SF8">
    <property type="entry name" value="CONSERVED PROTEIN"/>
    <property type="match status" value="1"/>
</dbReference>
<keyword evidence="2" id="KW-0288">FMN</keyword>
<dbReference type="InterPro" id="IPR019952">
    <property type="entry name" value="F420_OxRdatse_Rv1855c_pred"/>
</dbReference>
<keyword evidence="4" id="KW-0503">Monooxygenase</keyword>
<dbReference type="EMBL" id="STGW01000013">
    <property type="protein sequence ID" value="THV09426.1"/>
    <property type="molecule type" value="Genomic_DNA"/>
</dbReference>
<accession>A0A4V4HJ80</accession>
<keyword evidence="7" id="KW-1185">Reference proteome</keyword>
<dbReference type="InterPro" id="IPR050172">
    <property type="entry name" value="SsuD_RutA_monooxygenase"/>
</dbReference>
<evidence type="ECO:0000256" key="4">
    <source>
        <dbReference type="ARBA" id="ARBA00023033"/>
    </source>
</evidence>
<organism evidence="6 7">
    <name type="scientific">Nocardioides caeni</name>
    <dbReference type="NCBI Taxonomy" id="574700"/>
    <lineage>
        <taxon>Bacteria</taxon>
        <taxon>Bacillati</taxon>
        <taxon>Actinomycetota</taxon>
        <taxon>Actinomycetes</taxon>
        <taxon>Propionibacteriales</taxon>
        <taxon>Nocardioidaceae</taxon>
        <taxon>Nocardioides</taxon>
    </lineage>
</organism>
<dbReference type="Pfam" id="PF00296">
    <property type="entry name" value="Bac_luciferase"/>
    <property type="match status" value="1"/>
</dbReference>
<sequence length="289" mass="32099">MDLGIHYATFTHPDWQSTLTDRLDETVRIADEGGISLVTGMDHYFQMVDFGGPFEPMLEGYTTLGYLAARTERVHLGLLVTGVTYRHPGLLAKVVSTLDVLSRGRAWLGIGAAWYDREHAGLGVPFPPLAERFERLEETIRIAEQMWSDDDGPFDGEHYQLAETLCLPRPVRGRVPLMIGGQGERKTLRMVAQYADACNLFTGDGVPGVAGKLDVLRRHCDDLGRDYDAIRKTILWFGDPVGEADRFAREMEQYADLGVTLATFMPASEDPAAWTSEVVNEVLPRVAGL</sequence>
<keyword evidence="3" id="KW-0560">Oxidoreductase</keyword>
<evidence type="ECO:0000256" key="1">
    <source>
        <dbReference type="ARBA" id="ARBA00022630"/>
    </source>
</evidence>
<dbReference type="NCBIfam" id="TIGR03560">
    <property type="entry name" value="F420_Rv1855c"/>
    <property type="match status" value="1"/>
</dbReference>
<evidence type="ECO:0000313" key="6">
    <source>
        <dbReference type="EMBL" id="THV09426.1"/>
    </source>
</evidence>
<proteinExistence type="predicted"/>
<dbReference type="RefSeq" id="WP_136563889.1">
    <property type="nucleotide sequence ID" value="NZ_STGW01000013.1"/>
</dbReference>
<evidence type="ECO:0000313" key="7">
    <source>
        <dbReference type="Proteomes" id="UP000307087"/>
    </source>
</evidence>
<dbReference type="OrthoDB" id="143323at2"/>
<dbReference type="PANTHER" id="PTHR42847">
    <property type="entry name" value="ALKANESULFONATE MONOOXYGENASE"/>
    <property type="match status" value="1"/>
</dbReference>
<evidence type="ECO:0000256" key="2">
    <source>
        <dbReference type="ARBA" id="ARBA00022643"/>
    </source>
</evidence>
<name>A0A4V4HJ80_9ACTN</name>
<protein>
    <submittedName>
        <fullName evidence="6">LLM class F420-dependent oxidoreductase</fullName>
    </submittedName>
</protein>
<feature type="domain" description="Luciferase-like" evidence="5">
    <location>
        <begin position="11"/>
        <end position="230"/>
    </location>
</feature>
<evidence type="ECO:0000256" key="3">
    <source>
        <dbReference type="ARBA" id="ARBA00023002"/>
    </source>
</evidence>
<reference evidence="6 7" key="1">
    <citation type="journal article" date="2009" name="Int. J. Syst. Evol. Microbiol.">
        <title>Nocardioides caeni sp. nov., isolated from wastewater.</title>
        <authorList>
            <person name="Yoon J.H."/>
            <person name="Kang S.J."/>
            <person name="Park S."/>
            <person name="Kim W."/>
            <person name="Oh T.K."/>
        </authorList>
    </citation>
    <scope>NUCLEOTIDE SEQUENCE [LARGE SCALE GENOMIC DNA]</scope>
    <source>
        <strain evidence="6 7">DSM 23134</strain>
    </source>
</reference>
<dbReference type="InterPro" id="IPR036661">
    <property type="entry name" value="Luciferase-like_sf"/>
</dbReference>
<evidence type="ECO:0000259" key="5">
    <source>
        <dbReference type="Pfam" id="PF00296"/>
    </source>
</evidence>
<dbReference type="InterPro" id="IPR011251">
    <property type="entry name" value="Luciferase-like_dom"/>
</dbReference>
<dbReference type="SUPFAM" id="SSF51679">
    <property type="entry name" value="Bacterial luciferase-like"/>
    <property type="match status" value="1"/>
</dbReference>
<dbReference type="AlphaFoldDB" id="A0A4V4HJ80"/>
<dbReference type="Proteomes" id="UP000307087">
    <property type="component" value="Unassembled WGS sequence"/>
</dbReference>
<keyword evidence="1" id="KW-0285">Flavoprotein</keyword>
<dbReference type="GO" id="GO:0046306">
    <property type="term" value="P:alkanesulfonate catabolic process"/>
    <property type="evidence" value="ECO:0007669"/>
    <property type="project" value="TreeGrafter"/>
</dbReference>